<feature type="compositionally biased region" description="Basic and acidic residues" evidence="2">
    <location>
        <begin position="323"/>
        <end position="334"/>
    </location>
</feature>
<dbReference type="PANTHER" id="PTHR12821">
    <property type="entry name" value="BYSTIN"/>
    <property type="match status" value="1"/>
</dbReference>
<evidence type="ECO:0000313" key="3">
    <source>
        <dbReference type="EMBL" id="EEQ86126.2"/>
    </source>
</evidence>
<keyword evidence="4" id="KW-1185">Reference proteome</keyword>
<feature type="region of interest" description="Disordered" evidence="2">
    <location>
        <begin position="1"/>
        <end position="49"/>
    </location>
</feature>
<evidence type="ECO:0000256" key="2">
    <source>
        <dbReference type="SAM" id="MobiDB-lite"/>
    </source>
</evidence>
<feature type="compositionally biased region" description="Pro residues" evidence="2">
    <location>
        <begin position="215"/>
        <end position="230"/>
    </location>
</feature>
<dbReference type="EMBL" id="EQ999987">
    <property type="protein sequence ID" value="EEQ86126.2"/>
    <property type="molecule type" value="Genomic_DNA"/>
</dbReference>
<dbReference type="Proteomes" id="UP000002039">
    <property type="component" value="Unassembled WGS sequence"/>
</dbReference>
<gene>
    <name evidence="3" type="ORF">BDCG_09395</name>
</gene>
<feature type="compositionally biased region" description="Basic residues" evidence="2">
    <location>
        <begin position="411"/>
        <end position="420"/>
    </location>
</feature>
<feature type="region of interest" description="Disordered" evidence="2">
    <location>
        <begin position="214"/>
        <end position="235"/>
    </location>
</feature>
<sequence length="426" mass="47447">MSRATTAERRHAPLADDILSSGHLRTKSAKRKSRPDEDEGDQYLDSKTSRKILQIGQDLADEDAEESRIALAAAGVKRNTAFDFESRFGAEGDDGEGNEDAEKYGEDEWGDVEEEIEEVEVDPNDLDTFHKFVPRGEEDPIFNPRSPDDEEQGQSTNLADLILEKIAAYEAEKSGSQPQIIGGGTMEDAVELPAKAVEVYQRVGFLLSRYKSGPLPKPFQNPPHPPPMANPPRNHAARKVDAKHHLRRHPHLHLRQTAHRPGIHQHRPPRPRPRRHPRNQKTARAHLQRAEKGPLQTRLLLQGLPLPPRAVGHLHPARSTHRLQRDHPRLDPRAPLRRRPAAPVRHGGREDGVRPLVRGHGRAEHVHPRVPGEEIRAALQSHRCACVSLPAVPGHGAGAPAAAARAGAGGRYRHDRRRARGRSEEL</sequence>
<dbReference type="Pfam" id="PF05291">
    <property type="entry name" value="Bystin"/>
    <property type="match status" value="1"/>
</dbReference>
<feature type="region of interest" description="Disordered" evidence="2">
    <location>
        <begin position="392"/>
        <end position="426"/>
    </location>
</feature>
<dbReference type="InterPro" id="IPR007955">
    <property type="entry name" value="Bystin"/>
</dbReference>
<dbReference type="GeneID" id="69030820"/>
<evidence type="ECO:0000313" key="4">
    <source>
        <dbReference type="Proteomes" id="UP000002039"/>
    </source>
</evidence>
<name>A0ABP2ER45_AJEDR</name>
<feature type="region of interest" description="Disordered" evidence="2">
    <location>
        <begin position="132"/>
        <end position="156"/>
    </location>
</feature>
<feature type="region of interest" description="Disordered" evidence="2">
    <location>
        <begin position="87"/>
        <end position="109"/>
    </location>
</feature>
<feature type="region of interest" description="Disordered" evidence="2">
    <location>
        <begin position="310"/>
        <end position="355"/>
    </location>
</feature>
<feature type="region of interest" description="Disordered" evidence="2">
    <location>
        <begin position="253"/>
        <end position="291"/>
    </location>
</feature>
<organism evidence="3 4">
    <name type="scientific">Ajellomyces dermatitidis (strain ER-3 / ATCC MYA-2586)</name>
    <name type="common">Blastomyces dermatitidis</name>
    <dbReference type="NCBI Taxonomy" id="559297"/>
    <lineage>
        <taxon>Eukaryota</taxon>
        <taxon>Fungi</taxon>
        <taxon>Dikarya</taxon>
        <taxon>Ascomycota</taxon>
        <taxon>Pezizomycotina</taxon>
        <taxon>Eurotiomycetes</taxon>
        <taxon>Eurotiomycetidae</taxon>
        <taxon>Onygenales</taxon>
        <taxon>Ajellomycetaceae</taxon>
        <taxon>Blastomyces</taxon>
    </lineage>
</organism>
<accession>A0ABP2ER45</accession>
<feature type="compositionally biased region" description="Basic and acidic residues" evidence="2">
    <location>
        <begin position="1"/>
        <end position="14"/>
    </location>
</feature>
<proteinExistence type="inferred from homology"/>
<evidence type="ECO:0000256" key="1">
    <source>
        <dbReference type="ARBA" id="ARBA00007114"/>
    </source>
</evidence>
<feature type="compositionally biased region" description="Basic residues" evidence="2">
    <location>
        <begin position="253"/>
        <end position="287"/>
    </location>
</feature>
<protein>
    <submittedName>
        <fullName evidence="3">Bystin</fullName>
    </submittedName>
</protein>
<reference evidence="4" key="1">
    <citation type="journal article" date="2015" name="PLoS Genet.">
        <title>The dynamic genome and transcriptome of the human fungal pathogen Blastomyces and close relative Emmonsia.</title>
        <authorList>
            <person name="Munoz J.F."/>
            <person name="Gauthier G.M."/>
            <person name="Desjardins C.A."/>
            <person name="Gallo J.E."/>
            <person name="Holder J."/>
            <person name="Sullivan T.D."/>
            <person name="Marty A.J."/>
            <person name="Carmen J.C."/>
            <person name="Chen Z."/>
            <person name="Ding L."/>
            <person name="Gujja S."/>
            <person name="Magrini V."/>
            <person name="Misas E."/>
            <person name="Mitreva M."/>
            <person name="Priest M."/>
            <person name="Saif S."/>
            <person name="Whiston E.A."/>
            <person name="Young S."/>
            <person name="Zeng Q."/>
            <person name="Goldman W.E."/>
            <person name="Mardis E.R."/>
            <person name="Taylor J.W."/>
            <person name="McEwen J.G."/>
            <person name="Clay O.K."/>
            <person name="Klein B.S."/>
            <person name="Cuomo C.A."/>
        </authorList>
    </citation>
    <scope>NUCLEOTIDE SEQUENCE [LARGE SCALE GENOMIC DNA]</scope>
    <source>
        <strain evidence="4">ER-3 / ATCC MYA-2586</strain>
    </source>
</reference>
<dbReference type="PANTHER" id="PTHR12821:SF0">
    <property type="entry name" value="BYSTIN"/>
    <property type="match status" value="1"/>
</dbReference>
<dbReference type="RefSeq" id="XP_045273737.1">
    <property type="nucleotide sequence ID" value="XM_045425185.1"/>
</dbReference>
<comment type="similarity">
    <text evidence="1">Belongs to the bystin family.</text>
</comment>
<feature type="compositionally biased region" description="Basic residues" evidence="2">
    <location>
        <begin position="24"/>
        <end position="33"/>
    </location>
</feature>